<proteinExistence type="predicted"/>
<feature type="region of interest" description="Disordered" evidence="1">
    <location>
        <begin position="191"/>
        <end position="253"/>
    </location>
</feature>
<feature type="compositionally biased region" description="Basic and acidic residues" evidence="1">
    <location>
        <begin position="272"/>
        <end position="294"/>
    </location>
</feature>
<feature type="compositionally biased region" description="Basic and acidic residues" evidence="1">
    <location>
        <begin position="225"/>
        <end position="238"/>
    </location>
</feature>
<dbReference type="OrthoDB" id="1293210at2759"/>
<evidence type="ECO:0000313" key="6">
    <source>
        <dbReference type="Proteomes" id="UP000321947"/>
    </source>
</evidence>
<evidence type="ECO:0000259" key="2">
    <source>
        <dbReference type="Pfam" id="PF22936"/>
    </source>
</evidence>
<feature type="domain" description="Retrovirus-related Pol polyprotein from transposon TNT 1-94-like beta-barrel" evidence="2">
    <location>
        <begin position="385"/>
        <end position="430"/>
    </location>
</feature>
<gene>
    <name evidence="4" type="ORF">E5676_scaffold363G00560</name>
    <name evidence="3" type="ORF">E6C27_scaffold754G00580</name>
</gene>
<organism evidence="4 6">
    <name type="scientific">Cucumis melo var. makuwa</name>
    <name type="common">Oriental melon</name>
    <dbReference type="NCBI Taxonomy" id="1194695"/>
    <lineage>
        <taxon>Eukaryota</taxon>
        <taxon>Viridiplantae</taxon>
        <taxon>Streptophyta</taxon>
        <taxon>Embryophyta</taxon>
        <taxon>Tracheophyta</taxon>
        <taxon>Spermatophyta</taxon>
        <taxon>Magnoliopsida</taxon>
        <taxon>eudicotyledons</taxon>
        <taxon>Gunneridae</taxon>
        <taxon>Pentapetalae</taxon>
        <taxon>rosids</taxon>
        <taxon>fabids</taxon>
        <taxon>Cucurbitales</taxon>
        <taxon>Cucurbitaceae</taxon>
        <taxon>Benincaseae</taxon>
        <taxon>Cucumis</taxon>
    </lineage>
</organism>
<dbReference type="EMBL" id="SSTD01009625">
    <property type="protein sequence ID" value="TYK14077.1"/>
    <property type="molecule type" value="Genomic_DNA"/>
</dbReference>
<dbReference type="Pfam" id="PF22936">
    <property type="entry name" value="Pol_BBD"/>
    <property type="match status" value="1"/>
</dbReference>
<feature type="compositionally biased region" description="Polar residues" evidence="1">
    <location>
        <begin position="206"/>
        <end position="217"/>
    </location>
</feature>
<evidence type="ECO:0000313" key="4">
    <source>
        <dbReference type="EMBL" id="TYK14077.1"/>
    </source>
</evidence>
<dbReference type="AlphaFoldDB" id="A0A5D3CQ77"/>
<feature type="compositionally biased region" description="Polar residues" evidence="1">
    <location>
        <begin position="612"/>
        <end position="623"/>
    </location>
</feature>
<name>A0A5D3CQ77_CUCMM</name>
<dbReference type="InterPro" id="IPR054722">
    <property type="entry name" value="PolX-like_BBD"/>
</dbReference>
<dbReference type="PANTHER" id="PTHR35317:SF28">
    <property type="entry name" value="ZINC FINGER, CCHC-TYPE, RIBONUCLEASE H-LIKE DOMAIN, GAG-PRE-INTEGRASE DOMAIN PROTEIN-RELATED"/>
    <property type="match status" value="1"/>
</dbReference>
<dbReference type="EMBL" id="SSTE01013251">
    <property type="protein sequence ID" value="KAA0047401.1"/>
    <property type="molecule type" value="Genomic_DNA"/>
</dbReference>
<evidence type="ECO:0000256" key="1">
    <source>
        <dbReference type="SAM" id="MobiDB-lite"/>
    </source>
</evidence>
<evidence type="ECO:0000313" key="3">
    <source>
        <dbReference type="EMBL" id="KAA0047401.1"/>
    </source>
</evidence>
<dbReference type="Pfam" id="PF14223">
    <property type="entry name" value="Retrotran_gag_2"/>
    <property type="match status" value="1"/>
</dbReference>
<comment type="caution">
    <text evidence="4">The sequence shown here is derived from an EMBL/GenBank/DDBJ whole genome shotgun (WGS) entry which is preliminary data.</text>
</comment>
<evidence type="ECO:0000313" key="5">
    <source>
        <dbReference type="Proteomes" id="UP000321393"/>
    </source>
</evidence>
<protein>
    <submittedName>
        <fullName evidence="4">Receptor-like protein 12</fullName>
    </submittedName>
</protein>
<keyword evidence="4" id="KW-0675">Receptor</keyword>
<accession>A0A5D3CQ77</accession>
<dbReference type="PANTHER" id="PTHR35317">
    <property type="entry name" value="OS04G0629600 PROTEIN"/>
    <property type="match status" value="1"/>
</dbReference>
<reference evidence="5 6" key="1">
    <citation type="submission" date="2019-08" db="EMBL/GenBank/DDBJ databases">
        <title>Draft genome sequences of two oriental melons (Cucumis melo L. var makuwa).</title>
        <authorList>
            <person name="Kwon S.-Y."/>
        </authorList>
    </citation>
    <scope>NUCLEOTIDE SEQUENCE [LARGE SCALE GENOMIC DNA]</scope>
    <source>
        <strain evidence="6">cv. Chang Bougi</strain>
        <strain evidence="5">cv. SW 3</strain>
        <tissue evidence="4">Leaf</tissue>
    </source>
</reference>
<dbReference type="Proteomes" id="UP000321947">
    <property type="component" value="Unassembled WGS sequence"/>
</dbReference>
<sequence length="773" mass="87156">MKAFLMSLDMKSWRAVISGWEYPTEKDEAGQTVRKSELKWTKDEDDAAVGNSRALNALFNVVDPNIFKLINTCKSVKAAWDILEVAFEGTSKVKISRLQILTSRFEALQMGEDETVVEFNVRVLDIANESDALEEKMSDSKLVRKKEIGTSTNLSKGKAIEEHRVMQGNDAFTESVVMLTKQVAKLKNQFHKHMGNQRNNREDLSLRQSRISDTSSSGHHRRKEHERGKGIEASKSDKYATFSDEEDYSKSNDEDLGMALISICTMNDEENVQTHDQPESKNLTDDAADRKKTEDQEVILQQQERIQDLVEENQRFLSSIMTYSTKEEGLTTKEASDLQKGTHLQLDTRQTKYLRSPKTEWHRKIHIENCKVALTSVKSPNSSDWYFDSGCSRHMTGNADFFSDLSECKAGSVVFGDGGKGKIIGKGTINHPGLPFLLDVRLVAKADAIIGLPPLSFSSLESCSECPAGKQVKSVHKPINISSTSHILKLLHIDLMGLMQIESLGRKRVILRLGTTTFSYELWKGRKPNVKYFHIFGSTLAYRVYNQRSKTVMESINVIIDDLGTEPDRNLDYEDEVFWNSLSHKPAEGELDSTARTNETTHLPSHLGLSRSDMSTPSTSAIHTDTRESEALVSASQHSLEQTTGATDSSKCNLLPPTHIAKNHPSSFIIGDIHSGIITQKKQRKDYAKMVANVCYTSSLEPTTVFAALFDEHWILAIQEELLQFERNQVWELVPKPPYGNIIGTKWIFKNKTMKKVELSVIKLDWLLKDTLK</sequence>
<feature type="region of interest" description="Disordered" evidence="1">
    <location>
        <begin position="270"/>
        <end position="294"/>
    </location>
</feature>
<dbReference type="Proteomes" id="UP000321393">
    <property type="component" value="Unassembled WGS sequence"/>
</dbReference>
<feature type="region of interest" description="Disordered" evidence="1">
    <location>
        <begin position="600"/>
        <end position="630"/>
    </location>
</feature>